<gene>
    <name evidence="8" type="primary">TPO4_1</name>
    <name evidence="8" type="ORF">LHYA1_G003253</name>
</gene>
<dbReference type="Gene3D" id="1.20.1250.20">
    <property type="entry name" value="MFS general substrate transporter like domains"/>
    <property type="match status" value="1"/>
</dbReference>
<name>A0A8H8TZG1_9HELO</name>
<feature type="compositionally biased region" description="Basic and acidic residues" evidence="5">
    <location>
        <begin position="1"/>
        <end position="11"/>
    </location>
</feature>
<proteinExistence type="predicted"/>
<dbReference type="GO" id="GO:0005886">
    <property type="term" value="C:plasma membrane"/>
    <property type="evidence" value="ECO:0007669"/>
    <property type="project" value="TreeGrafter"/>
</dbReference>
<dbReference type="GO" id="GO:0140115">
    <property type="term" value="P:export across plasma membrane"/>
    <property type="evidence" value="ECO:0007669"/>
    <property type="project" value="UniProtKB-ARBA"/>
</dbReference>
<dbReference type="InterPro" id="IPR011701">
    <property type="entry name" value="MFS"/>
</dbReference>
<dbReference type="Proteomes" id="UP000431533">
    <property type="component" value="Unassembled WGS sequence"/>
</dbReference>
<dbReference type="CDD" id="cd17323">
    <property type="entry name" value="MFS_Tpo1_MDR_like"/>
    <property type="match status" value="1"/>
</dbReference>
<dbReference type="GO" id="GO:0015606">
    <property type="term" value="F:spermidine transmembrane transporter activity"/>
    <property type="evidence" value="ECO:0007669"/>
    <property type="project" value="TreeGrafter"/>
</dbReference>
<feature type="transmembrane region" description="Helical" evidence="6">
    <location>
        <begin position="386"/>
        <end position="406"/>
    </location>
</feature>
<feature type="transmembrane region" description="Helical" evidence="6">
    <location>
        <begin position="172"/>
        <end position="195"/>
    </location>
</feature>
<dbReference type="EMBL" id="QGMH01000034">
    <property type="protein sequence ID" value="TVY28254.1"/>
    <property type="molecule type" value="Genomic_DNA"/>
</dbReference>
<dbReference type="OrthoDB" id="3936150at2759"/>
<feature type="compositionally biased region" description="Polar residues" evidence="5">
    <location>
        <begin position="43"/>
        <end position="56"/>
    </location>
</feature>
<dbReference type="AlphaFoldDB" id="A0A8H8TZG1"/>
<organism evidence="8 9">
    <name type="scientific">Lachnellula hyalina</name>
    <dbReference type="NCBI Taxonomy" id="1316788"/>
    <lineage>
        <taxon>Eukaryota</taxon>
        <taxon>Fungi</taxon>
        <taxon>Dikarya</taxon>
        <taxon>Ascomycota</taxon>
        <taxon>Pezizomycotina</taxon>
        <taxon>Leotiomycetes</taxon>
        <taxon>Helotiales</taxon>
        <taxon>Lachnaceae</taxon>
        <taxon>Lachnellula</taxon>
    </lineage>
</organism>
<dbReference type="PROSITE" id="PS50850">
    <property type="entry name" value="MFS"/>
    <property type="match status" value="1"/>
</dbReference>
<dbReference type="RefSeq" id="XP_031007042.1">
    <property type="nucleotide sequence ID" value="XM_031148227.1"/>
</dbReference>
<keyword evidence="9" id="KW-1185">Reference proteome</keyword>
<dbReference type="GO" id="GO:0042908">
    <property type="term" value="P:xenobiotic transport"/>
    <property type="evidence" value="ECO:0007669"/>
    <property type="project" value="UniProtKB-ARBA"/>
</dbReference>
<feature type="transmembrane region" description="Helical" evidence="6">
    <location>
        <begin position="412"/>
        <end position="440"/>
    </location>
</feature>
<dbReference type="PROSITE" id="PS00216">
    <property type="entry name" value="SUGAR_TRANSPORT_1"/>
    <property type="match status" value="1"/>
</dbReference>
<dbReference type="PANTHER" id="PTHR23502">
    <property type="entry name" value="MAJOR FACILITATOR SUPERFAMILY"/>
    <property type="match status" value="1"/>
</dbReference>
<accession>A0A8H8TZG1</accession>
<reference evidence="8 9" key="1">
    <citation type="submission" date="2018-05" db="EMBL/GenBank/DDBJ databases">
        <title>Genome sequencing and assembly of the regulated plant pathogen Lachnellula willkommii and related sister species for the development of diagnostic species identification markers.</title>
        <authorList>
            <person name="Giroux E."/>
            <person name="Bilodeau G."/>
        </authorList>
    </citation>
    <scope>NUCLEOTIDE SEQUENCE [LARGE SCALE GENOMIC DNA]</scope>
    <source>
        <strain evidence="8 9">CBS 185.66</strain>
    </source>
</reference>
<evidence type="ECO:0000259" key="7">
    <source>
        <dbReference type="PROSITE" id="PS50850"/>
    </source>
</evidence>
<feature type="transmembrane region" description="Helical" evidence="6">
    <location>
        <begin position="344"/>
        <end position="365"/>
    </location>
</feature>
<feature type="transmembrane region" description="Helical" evidence="6">
    <location>
        <begin position="117"/>
        <end position="135"/>
    </location>
</feature>
<feature type="transmembrane region" description="Helical" evidence="6">
    <location>
        <begin position="307"/>
        <end position="332"/>
    </location>
</feature>
<feature type="region of interest" description="Disordered" evidence="5">
    <location>
        <begin position="1"/>
        <end position="65"/>
    </location>
</feature>
<protein>
    <submittedName>
        <fullName evidence="8">Polyamine transporter</fullName>
    </submittedName>
</protein>
<comment type="subcellular location">
    <subcellularLocation>
        <location evidence="1">Membrane</location>
        <topology evidence="1">Multi-pass membrane protein</topology>
    </subcellularLocation>
</comment>
<dbReference type="GO" id="GO:0000297">
    <property type="term" value="F:spermine transmembrane transporter activity"/>
    <property type="evidence" value="ECO:0007669"/>
    <property type="project" value="TreeGrafter"/>
</dbReference>
<evidence type="ECO:0000256" key="6">
    <source>
        <dbReference type="SAM" id="Phobius"/>
    </source>
</evidence>
<evidence type="ECO:0000256" key="4">
    <source>
        <dbReference type="ARBA" id="ARBA00023136"/>
    </source>
</evidence>
<dbReference type="GeneID" id="41983451"/>
<keyword evidence="2 6" id="KW-0812">Transmembrane</keyword>
<dbReference type="InterPro" id="IPR005829">
    <property type="entry name" value="Sugar_transporter_CS"/>
</dbReference>
<feature type="transmembrane region" description="Helical" evidence="6">
    <location>
        <begin position="236"/>
        <end position="257"/>
    </location>
</feature>
<sequence length="518" mass="57488">MALDTTPEKLPNRIQRGGIFDEEAQRSSQSVDDFKLKDEETESATPTVESGSSGTPIDQLDWDSPEDPGNPQLWSNWKKVFHTAIPALIGFVLTVGTSSYVPALALVMKKFDISREVALLPLSLYTLGFCLGPTFAAPLSEIYGRRIIYWITMPLLLIFTAIAASANNITQLILFRLLAGIGGSGALAIGAGTIADMWDNHQRGRAALFFILSPFLGPSLGPLIGAYIIAEYNKNWRFSLWVIMFIAAPILVASLFMQETYKPRILYLRNKARGEKIPHKTGDTRLLLRELRTACLRPINMMLFEPLVAFLSIYTGFAFAMMFSFFGSYSYVFASVYGFNNRQIGLTFLGLLIGFLFAVTSFGIFDATLYRRADKRANGRPAPEHRLYAALLGSIMLPIGLFWFAWAPSHSVHWIVPVLAGIPFGWGCLSIFIAATTYLVDVYQAANGASAVAANGILRYGLGAAFPLFTLQMYESMGIHWAGSVFAFVGLAMTPVPWVFWWKGKVLRERSLYDTFKE</sequence>
<evidence type="ECO:0000256" key="5">
    <source>
        <dbReference type="SAM" id="MobiDB-lite"/>
    </source>
</evidence>
<feature type="domain" description="Major facilitator superfamily (MFS) profile" evidence="7">
    <location>
        <begin position="82"/>
        <end position="507"/>
    </location>
</feature>
<dbReference type="InterPro" id="IPR020846">
    <property type="entry name" value="MFS_dom"/>
</dbReference>
<dbReference type="FunFam" id="1.20.1250.20:FF:000011">
    <property type="entry name" value="MFS multidrug transporter, putative"/>
    <property type="match status" value="1"/>
</dbReference>
<dbReference type="InterPro" id="IPR036259">
    <property type="entry name" value="MFS_trans_sf"/>
</dbReference>
<evidence type="ECO:0000313" key="8">
    <source>
        <dbReference type="EMBL" id="TVY28254.1"/>
    </source>
</evidence>
<feature type="transmembrane region" description="Helical" evidence="6">
    <location>
        <begin position="84"/>
        <end position="105"/>
    </location>
</feature>
<feature type="transmembrane region" description="Helical" evidence="6">
    <location>
        <begin position="452"/>
        <end position="473"/>
    </location>
</feature>
<evidence type="ECO:0000313" key="9">
    <source>
        <dbReference type="Proteomes" id="UP000431533"/>
    </source>
</evidence>
<feature type="transmembrane region" description="Helical" evidence="6">
    <location>
        <begin position="207"/>
        <end position="230"/>
    </location>
</feature>
<keyword evidence="3 6" id="KW-1133">Transmembrane helix</keyword>
<dbReference type="SUPFAM" id="SSF103473">
    <property type="entry name" value="MFS general substrate transporter"/>
    <property type="match status" value="1"/>
</dbReference>
<keyword evidence="4 6" id="KW-0472">Membrane</keyword>
<dbReference type="Pfam" id="PF07690">
    <property type="entry name" value="MFS_1"/>
    <property type="match status" value="1"/>
</dbReference>
<evidence type="ECO:0000256" key="2">
    <source>
        <dbReference type="ARBA" id="ARBA00022692"/>
    </source>
</evidence>
<evidence type="ECO:0000256" key="3">
    <source>
        <dbReference type="ARBA" id="ARBA00022989"/>
    </source>
</evidence>
<evidence type="ECO:0000256" key="1">
    <source>
        <dbReference type="ARBA" id="ARBA00004141"/>
    </source>
</evidence>
<feature type="transmembrane region" description="Helical" evidence="6">
    <location>
        <begin position="479"/>
        <end position="501"/>
    </location>
</feature>
<dbReference type="PANTHER" id="PTHR23502:SF182">
    <property type="entry name" value="POLYAMINE TRANSPORTER, PUTATIVE-RELATED"/>
    <property type="match status" value="1"/>
</dbReference>
<feature type="transmembrane region" description="Helical" evidence="6">
    <location>
        <begin position="147"/>
        <end position="166"/>
    </location>
</feature>
<comment type="caution">
    <text evidence="8">The sequence shown here is derived from an EMBL/GenBank/DDBJ whole genome shotgun (WGS) entry which is preliminary data.</text>
</comment>